<dbReference type="RefSeq" id="WP_176267687.1">
    <property type="nucleotide sequence ID" value="NZ_JABWGV010000003.1"/>
</dbReference>
<evidence type="ECO:0000256" key="1">
    <source>
        <dbReference type="ARBA" id="ARBA00004141"/>
    </source>
</evidence>
<comment type="caution">
    <text evidence="8">The sequence shown here is derived from an EMBL/GenBank/DDBJ whole genome shotgun (WGS) entry which is preliminary data.</text>
</comment>
<dbReference type="AlphaFoldDB" id="A0A850H6E1"/>
<comment type="subcellular location">
    <subcellularLocation>
        <location evidence="1">Membrane</location>
        <topology evidence="1">Multi-pass membrane protein</topology>
    </subcellularLocation>
</comment>
<feature type="transmembrane region" description="Helical" evidence="6">
    <location>
        <begin position="86"/>
        <end position="106"/>
    </location>
</feature>
<keyword evidence="4 6" id="KW-0472">Membrane</keyword>
<sequence>MTLLLAVAILLSIPVFVALLKGNERNRLRAYSGIALVPLLAGAPVQGYLYGWPLWHGTVLGFAVTFGDALAIALLLTRRERLKKQIFWPVFLFYGFSLFTSIFGSVNWTATAFVWWQFARMLLLFTVVAGEGHRLDVRNSLLTGLALGLFYQAAYVITQKLTGQIQANGTFASQNLFGMVLELSILPLVGAALGGYKNKFIVPGALAGLICVAGTGSRAATVFTGAAILGLLIASLVRQSTPRKMKAIGFAVLGLAIASPLALMTLNQRFEGGSYVTEEDTRESFENAARSMAADYPFGVGANMFVWVSIQQDYAERAGVSWLPQNRSKPVHNAYLLARAETGWLGEVAIILMLVVPLLTAFRTAFADRRNPTGELALGISFALLTNIIHNNWEFDLHSAAVQSLLFLNFGLIAAMWRQTRTRDESLSDDVDGQSAQTRRAVTSPPVLPQGGNRSRTSEGEGTRRAPPLVLDYGPQRSRNSDEDG</sequence>
<dbReference type="Proteomes" id="UP000561438">
    <property type="component" value="Unassembled WGS sequence"/>
</dbReference>
<feature type="transmembrane region" description="Helical" evidence="6">
    <location>
        <begin position="247"/>
        <end position="266"/>
    </location>
</feature>
<keyword evidence="9" id="KW-1185">Reference proteome</keyword>
<feature type="transmembrane region" description="Helical" evidence="6">
    <location>
        <begin position="399"/>
        <end position="417"/>
    </location>
</feature>
<evidence type="ECO:0000256" key="2">
    <source>
        <dbReference type="ARBA" id="ARBA00022692"/>
    </source>
</evidence>
<evidence type="ECO:0000256" key="5">
    <source>
        <dbReference type="SAM" id="MobiDB-lite"/>
    </source>
</evidence>
<feature type="domain" description="O-antigen ligase-related" evidence="7">
    <location>
        <begin position="205"/>
        <end position="349"/>
    </location>
</feature>
<dbReference type="GO" id="GO:0016020">
    <property type="term" value="C:membrane"/>
    <property type="evidence" value="ECO:0007669"/>
    <property type="project" value="UniProtKB-SubCell"/>
</dbReference>
<evidence type="ECO:0000259" key="7">
    <source>
        <dbReference type="Pfam" id="PF04932"/>
    </source>
</evidence>
<dbReference type="EMBL" id="JABWGV010000003">
    <property type="protein sequence ID" value="NVD45408.1"/>
    <property type="molecule type" value="Genomic_DNA"/>
</dbReference>
<reference evidence="8 9" key="1">
    <citation type="submission" date="2020-06" db="EMBL/GenBank/DDBJ databases">
        <title>Altererythrobacter sp. HHU K3-1.</title>
        <authorList>
            <person name="Zhang D."/>
            <person name="Xue H."/>
        </authorList>
    </citation>
    <scope>NUCLEOTIDE SEQUENCE [LARGE SCALE GENOMIC DNA]</scope>
    <source>
        <strain evidence="8 9">HHU K3-1</strain>
    </source>
</reference>
<proteinExistence type="predicted"/>
<accession>A0A850H6E1</accession>
<feature type="transmembrane region" description="Helical" evidence="6">
    <location>
        <begin position="344"/>
        <end position="362"/>
    </location>
</feature>
<keyword evidence="3 6" id="KW-1133">Transmembrane helix</keyword>
<dbReference type="PANTHER" id="PTHR37422">
    <property type="entry name" value="TEICHURONIC ACID BIOSYNTHESIS PROTEIN TUAE"/>
    <property type="match status" value="1"/>
</dbReference>
<dbReference type="PANTHER" id="PTHR37422:SF13">
    <property type="entry name" value="LIPOPOLYSACCHARIDE BIOSYNTHESIS PROTEIN PA4999-RELATED"/>
    <property type="match status" value="1"/>
</dbReference>
<feature type="transmembrane region" description="Helical" evidence="6">
    <location>
        <begin position="170"/>
        <end position="193"/>
    </location>
</feature>
<dbReference type="GO" id="GO:0016874">
    <property type="term" value="F:ligase activity"/>
    <property type="evidence" value="ECO:0007669"/>
    <property type="project" value="UniProtKB-KW"/>
</dbReference>
<protein>
    <submittedName>
        <fullName evidence="8">O-antigen ligase family protein</fullName>
    </submittedName>
</protein>
<dbReference type="InterPro" id="IPR007016">
    <property type="entry name" value="O-antigen_ligase-rel_domated"/>
</dbReference>
<evidence type="ECO:0000256" key="4">
    <source>
        <dbReference type="ARBA" id="ARBA00023136"/>
    </source>
</evidence>
<keyword evidence="8" id="KW-0436">Ligase</keyword>
<keyword evidence="2 6" id="KW-0812">Transmembrane</keyword>
<evidence type="ECO:0000256" key="6">
    <source>
        <dbReference type="SAM" id="Phobius"/>
    </source>
</evidence>
<evidence type="ECO:0000313" key="8">
    <source>
        <dbReference type="EMBL" id="NVD45408.1"/>
    </source>
</evidence>
<feature type="region of interest" description="Disordered" evidence="5">
    <location>
        <begin position="424"/>
        <end position="485"/>
    </location>
</feature>
<feature type="transmembrane region" description="Helical" evidence="6">
    <location>
        <begin position="54"/>
        <end position="74"/>
    </location>
</feature>
<feature type="transmembrane region" description="Helical" evidence="6">
    <location>
        <begin position="222"/>
        <end position="240"/>
    </location>
</feature>
<dbReference type="Pfam" id="PF04932">
    <property type="entry name" value="Wzy_C"/>
    <property type="match status" value="1"/>
</dbReference>
<gene>
    <name evidence="8" type="ORF">HUV48_10360</name>
</gene>
<feature type="transmembrane region" description="Helical" evidence="6">
    <location>
        <begin position="374"/>
        <end position="393"/>
    </location>
</feature>
<organism evidence="8 9">
    <name type="scientific">Qipengyuania atrilutea</name>
    <dbReference type="NCBI Taxonomy" id="2744473"/>
    <lineage>
        <taxon>Bacteria</taxon>
        <taxon>Pseudomonadati</taxon>
        <taxon>Pseudomonadota</taxon>
        <taxon>Alphaproteobacteria</taxon>
        <taxon>Sphingomonadales</taxon>
        <taxon>Erythrobacteraceae</taxon>
        <taxon>Qipengyuania</taxon>
    </lineage>
</organism>
<dbReference type="InterPro" id="IPR051533">
    <property type="entry name" value="WaaL-like"/>
</dbReference>
<evidence type="ECO:0000256" key="3">
    <source>
        <dbReference type="ARBA" id="ARBA00022989"/>
    </source>
</evidence>
<evidence type="ECO:0000313" key="9">
    <source>
        <dbReference type="Proteomes" id="UP000561438"/>
    </source>
</evidence>
<name>A0A850H6E1_9SPHN</name>
<feature type="transmembrane region" description="Helical" evidence="6">
    <location>
        <begin position="141"/>
        <end position="158"/>
    </location>
</feature>